<evidence type="ECO:0000259" key="5">
    <source>
        <dbReference type="PROSITE" id="PS51077"/>
    </source>
</evidence>
<proteinExistence type="predicted"/>
<dbReference type="GO" id="GO:0003677">
    <property type="term" value="F:DNA binding"/>
    <property type="evidence" value="ECO:0007669"/>
    <property type="project" value="UniProtKB-KW"/>
</dbReference>
<dbReference type="GO" id="GO:0003700">
    <property type="term" value="F:DNA-binding transcription factor activity"/>
    <property type="evidence" value="ECO:0007669"/>
    <property type="project" value="TreeGrafter"/>
</dbReference>
<dbReference type="Pfam" id="PF09339">
    <property type="entry name" value="HTH_IclR"/>
    <property type="match status" value="1"/>
</dbReference>
<dbReference type="InterPro" id="IPR050707">
    <property type="entry name" value="HTH_MetabolicPath_Reg"/>
</dbReference>
<accession>A0A5B2TE10</accession>
<dbReference type="GO" id="GO:0046278">
    <property type="term" value="P:3,4-dihydroxybenzoate metabolic process"/>
    <property type="evidence" value="ECO:0007669"/>
    <property type="project" value="InterPro"/>
</dbReference>
<dbReference type="Pfam" id="PF01614">
    <property type="entry name" value="IclR_C"/>
    <property type="match status" value="1"/>
</dbReference>
<dbReference type="GO" id="GO:0045892">
    <property type="term" value="P:negative regulation of DNA-templated transcription"/>
    <property type="evidence" value="ECO:0007669"/>
    <property type="project" value="TreeGrafter"/>
</dbReference>
<dbReference type="InterPro" id="IPR005471">
    <property type="entry name" value="Tscrpt_reg_IclR_N"/>
</dbReference>
<reference evidence="7 8" key="1">
    <citation type="journal article" date="2015" name="Int. J. Syst. Evol. Microbiol.">
        <title>Roseomonas oryzae sp. nov., isolated from paddy rhizosphere soil.</title>
        <authorList>
            <person name="Ramaprasad E.V."/>
            <person name="Sasikala Ch."/>
            <person name="Ramana Ch.V."/>
        </authorList>
    </citation>
    <scope>NUCLEOTIDE SEQUENCE [LARGE SCALE GENOMIC DNA]</scope>
    <source>
        <strain evidence="7 8">KCTC 42542</strain>
    </source>
</reference>
<comment type="caution">
    <text evidence="7">The sequence shown here is derived from an EMBL/GenBank/DDBJ whole genome shotgun (WGS) entry which is preliminary data.</text>
</comment>
<dbReference type="SMART" id="SM00346">
    <property type="entry name" value="HTH_ICLR"/>
    <property type="match status" value="1"/>
</dbReference>
<protein>
    <submittedName>
        <fullName evidence="7">Helix-turn-helix domain-containing protein</fullName>
    </submittedName>
</protein>
<evidence type="ECO:0000256" key="3">
    <source>
        <dbReference type="ARBA" id="ARBA00023163"/>
    </source>
</evidence>
<dbReference type="PANTHER" id="PTHR30136:SF34">
    <property type="entry name" value="TRANSCRIPTIONAL REGULATOR"/>
    <property type="match status" value="1"/>
</dbReference>
<keyword evidence="2" id="KW-0238">DNA-binding</keyword>
<dbReference type="InterPro" id="IPR014757">
    <property type="entry name" value="Tscrpt_reg_IclR_C"/>
</dbReference>
<dbReference type="PANTHER" id="PTHR30136">
    <property type="entry name" value="HELIX-TURN-HELIX TRANSCRIPTIONAL REGULATOR, ICLR FAMILY"/>
    <property type="match status" value="1"/>
</dbReference>
<dbReference type="SUPFAM" id="SSF55781">
    <property type="entry name" value="GAF domain-like"/>
    <property type="match status" value="1"/>
</dbReference>
<dbReference type="OrthoDB" id="9807558at2"/>
<gene>
    <name evidence="7" type="ORF">F0Q34_14925</name>
</gene>
<dbReference type="Gene3D" id="1.10.10.10">
    <property type="entry name" value="Winged helix-like DNA-binding domain superfamily/Winged helix DNA-binding domain"/>
    <property type="match status" value="1"/>
</dbReference>
<dbReference type="InterPro" id="IPR012794">
    <property type="entry name" value="PcaR_PcaU"/>
</dbReference>
<evidence type="ECO:0000256" key="4">
    <source>
        <dbReference type="SAM" id="MobiDB-lite"/>
    </source>
</evidence>
<dbReference type="InterPro" id="IPR036390">
    <property type="entry name" value="WH_DNA-bd_sf"/>
</dbReference>
<sequence length="304" mass="32960">MRRSGKRSAAPRQDRGNGCAGSTDNFALTTNIAASAKKASRGAAPALNDTSGRGPDFVAALERGLTVLETFGRGRERLTLSEVAAHTKLSRGTARRFLLTLVELQFLASDGKNFWLTPKVLNLSHGYLTSFGRGEVARPVLQAVSDRFQESCSMAVLEGADVVYVARVEARRVFSSRIDVGTRLPAHCSSLGRVLLAALPEDQFEAWMARHDLVAWTERTITDPGRFRARIQDVRRARHAIIDGEIELGSRSIAVPIVNRSGATVAALNIGTSAARVSLDQLRRTFLPVLREAAQQIGGALDGW</sequence>
<dbReference type="PROSITE" id="PS51078">
    <property type="entry name" value="ICLR_ED"/>
    <property type="match status" value="1"/>
</dbReference>
<evidence type="ECO:0000313" key="8">
    <source>
        <dbReference type="Proteomes" id="UP000322110"/>
    </source>
</evidence>
<keyword evidence="3" id="KW-0804">Transcription</keyword>
<evidence type="ECO:0000259" key="6">
    <source>
        <dbReference type="PROSITE" id="PS51078"/>
    </source>
</evidence>
<keyword evidence="8" id="KW-1185">Reference proteome</keyword>
<dbReference type="AlphaFoldDB" id="A0A5B2TE10"/>
<feature type="domain" description="IclR-ED" evidence="6">
    <location>
        <begin position="119"/>
        <end position="303"/>
    </location>
</feature>
<name>A0A5B2TE10_9PROT</name>
<dbReference type="NCBIfam" id="TIGR02431">
    <property type="entry name" value="pcaR_pcaU"/>
    <property type="match status" value="1"/>
</dbReference>
<dbReference type="GO" id="GO:0045893">
    <property type="term" value="P:positive regulation of DNA-templated transcription"/>
    <property type="evidence" value="ECO:0007669"/>
    <property type="project" value="InterPro"/>
</dbReference>
<dbReference type="InterPro" id="IPR036388">
    <property type="entry name" value="WH-like_DNA-bd_sf"/>
</dbReference>
<feature type="region of interest" description="Disordered" evidence="4">
    <location>
        <begin position="1"/>
        <end position="22"/>
    </location>
</feature>
<dbReference type="Gene3D" id="3.30.450.40">
    <property type="match status" value="1"/>
</dbReference>
<dbReference type="EMBL" id="VUKA01000008">
    <property type="protein sequence ID" value="KAA2212334.1"/>
    <property type="molecule type" value="Genomic_DNA"/>
</dbReference>
<feature type="domain" description="HTH iclR-type" evidence="5">
    <location>
        <begin position="58"/>
        <end position="118"/>
    </location>
</feature>
<evidence type="ECO:0000256" key="2">
    <source>
        <dbReference type="ARBA" id="ARBA00023125"/>
    </source>
</evidence>
<dbReference type="PROSITE" id="PS51077">
    <property type="entry name" value="HTH_ICLR"/>
    <property type="match status" value="1"/>
</dbReference>
<keyword evidence="1" id="KW-0805">Transcription regulation</keyword>
<dbReference type="InterPro" id="IPR029016">
    <property type="entry name" value="GAF-like_dom_sf"/>
</dbReference>
<evidence type="ECO:0000313" key="7">
    <source>
        <dbReference type="EMBL" id="KAA2212334.1"/>
    </source>
</evidence>
<evidence type="ECO:0000256" key="1">
    <source>
        <dbReference type="ARBA" id="ARBA00023015"/>
    </source>
</evidence>
<dbReference type="SUPFAM" id="SSF46785">
    <property type="entry name" value="Winged helix' DNA-binding domain"/>
    <property type="match status" value="1"/>
</dbReference>
<organism evidence="7 8">
    <name type="scientific">Teichococcus oryzae</name>
    <dbReference type="NCBI Taxonomy" id="1608942"/>
    <lineage>
        <taxon>Bacteria</taxon>
        <taxon>Pseudomonadati</taxon>
        <taxon>Pseudomonadota</taxon>
        <taxon>Alphaproteobacteria</taxon>
        <taxon>Acetobacterales</taxon>
        <taxon>Roseomonadaceae</taxon>
        <taxon>Roseomonas</taxon>
    </lineage>
</organism>
<dbReference type="Proteomes" id="UP000322110">
    <property type="component" value="Unassembled WGS sequence"/>
</dbReference>